<dbReference type="AlphaFoldDB" id="A0A7D4PV68"/>
<dbReference type="InterPro" id="IPR013154">
    <property type="entry name" value="ADH-like_N"/>
</dbReference>
<dbReference type="GO" id="GO:0016491">
    <property type="term" value="F:oxidoreductase activity"/>
    <property type="evidence" value="ECO:0007669"/>
    <property type="project" value="InterPro"/>
</dbReference>
<evidence type="ECO:0000259" key="1">
    <source>
        <dbReference type="SMART" id="SM00829"/>
    </source>
</evidence>
<dbReference type="Pfam" id="PF00107">
    <property type="entry name" value="ADH_zinc_N"/>
    <property type="match status" value="1"/>
</dbReference>
<dbReference type="PANTHER" id="PTHR45033">
    <property type="match status" value="1"/>
</dbReference>
<dbReference type="PANTHER" id="PTHR45033:SF3">
    <property type="entry name" value="DEHYDROGENASE, PUTATIVE (AFU_ORTHOLOGUE AFUA_2G13270)-RELATED"/>
    <property type="match status" value="1"/>
</dbReference>
<sequence>MKAIVLESKENPVVCKDIPKPTLQAGEVLVQIKAAALNRRDYWITINKYAGIKYPTILGSDGSGIVTEVGSDDDRHWIGQEVIINPSNNWGDSPEYQGKDFKILGLPDDGTFAEFVKTEAQYLRPKPAHLNWEQAAALPLAGLTAFRALFTKGRARKGDKVLIVGVGSGTGTFVLQYAVAAGCQVFVTSGTGEKIEQARALGAAAGVNYKAQDWAAQLKQLAGGFDVVIDSVLGEGFGPILDLCNPGARIVTFGATMGDTPPVNGRKIYWKQLQLIGTTMGTQEDFNAMTDFVAAHEIVPVIDEVFPLADAKKAIDKMGNSSQFGKIVLRA</sequence>
<dbReference type="KEGG" id="mmab:HQ865_17100"/>
<gene>
    <name evidence="2" type="ORF">HQ865_17100</name>
</gene>
<keyword evidence="3" id="KW-1185">Reference proteome</keyword>
<dbReference type="SMART" id="SM00829">
    <property type="entry name" value="PKS_ER"/>
    <property type="match status" value="1"/>
</dbReference>
<evidence type="ECO:0000313" key="3">
    <source>
        <dbReference type="Proteomes" id="UP000505355"/>
    </source>
</evidence>
<dbReference type="InterPro" id="IPR036291">
    <property type="entry name" value="NAD(P)-bd_dom_sf"/>
</dbReference>
<evidence type="ECO:0000313" key="2">
    <source>
        <dbReference type="EMBL" id="QKJ31408.1"/>
    </source>
</evidence>
<organism evidence="2 3">
    <name type="scientific">Mucilaginibacter mali</name>
    <dbReference type="NCBI Taxonomy" id="2740462"/>
    <lineage>
        <taxon>Bacteria</taxon>
        <taxon>Pseudomonadati</taxon>
        <taxon>Bacteroidota</taxon>
        <taxon>Sphingobacteriia</taxon>
        <taxon>Sphingobacteriales</taxon>
        <taxon>Sphingobacteriaceae</taxon>
        <taxon>Mucilaginibacter</taxon>
    </lineage>
</organism>
<dbReference type="InterPro" id="IPR013149">
    <property type="entry name" value="ADH-like_C"/>
</dbReference>
<dbReference type="EMBL" id="CP054139">
    <property type="protein sequence ID" value="QKJ31408.1"/>
    <property type="molecule type" value="Genomic_DNA"/>
</dbReference>
<feature type="domain" description="Enoyl reductase (ER)" evidence="1">
    <location>
        <begin position="7"/>
        <end position="329"/>
    </location>
</feature>
<dbReference type="SUPFAM" id="SSF50129">
    <property type="entry name" value="GroES-like"/>
    <property type="match status" value="1"/>
</dbReference>
<accession>A0A7D4PV68</accession>
<protein>
    <submittedName>
        <fullName evidence="2">Zinc-binding dehydrogenase</fullName>
    </submittedName>
</protein>
<dbReference type="InterPro" id="IPR011032">
    <property type="entry name" value="GroES-like_sf"/>
</dbReference>
<dbReference type="SUPFAM" id="SSF51735">
    <property type="entry name" value="NAD(P)-binding Rossmann-fold domains"/>
    <property type="match status" value="1"/>
</dbReference>
<reference evidence="2 3" key="1">
    <citation type="submission" date="2020-05" db="EMBL/GenBank/DDBJ databases">
        <title>Mucilaginibacter mali sp. nov.</title>
        <authorList>
            <person name="Kim H.S."/>
            <person name="Lee K.C."/>
            <person name="Suh M.K."/>
            <person name="Kim J.-S."/>
            <person name="Han K.-I."/>
            <person name="Eom M.K."/>
            <person name="Shin Y.K."/>
            <person name="Lee J.-S."/>
        </authorList>
    </citation>
    <scope>NUCLEOTIDE SEQUENCE [LARGE SCALE GENOMIC DNA]</scope>
    <source>
        <strain evidence="2 3">G2-14</strain>
    </source>
</reference>
<dbReference type="Gene3D" id="3.40.50.720">
    <property type="entry name" value="NAD(P)-binding Rossmann-like Domain"/>
    <property type="match status" value="1"/>
</dbReference>
<dbReference type="Gene3D" id="3.90.180.10">
    <property type="entry name" value="Medium-chain alcohol dehydrogenases, catalytic domain"/>
    <property type="match status" value="1"/>
</dbReference>
<dbReference type="RefSeq" id="WP_173416068.1">
    <property type="nucleotide sequence ID" value="NZ_CP054139.1"/>
</dbReference>
<dbReference type="Pfam" id="PF08240">
    <property type="entry name" value="ADH_N"/>
    <property type="match status" value="1"/>
</dbReference>
<dbReference type="Proteomes" id="UP000505355">
    <property type="component" value="Chromosome"/>
</dbReference>
<dbReference type="InterPro" id="IPR052711">
    <property type="entry name" value="Zinc_ADH-like"/>
</dbReference>
<name>A0A7D4PV68_9SPHI</name>
<proteinExistence type="predicted"/>
<dbReference type="InterPro" id="IPR020843">
    <property type="entry name" value="ER"/>
</dbReference>